<dbReference type="EMBL" id="JBHSQH010000001">
    <property type="protein sequence ID" value="MFC5969875.1"/>
    <property type="molecule type" value="Genomic_DNA"/>
</dbReference>
<protein>
    <submittedName>
        <fullName evidence="2">Amphi-Trp domain-containing protein</fullName>
    </submittedName>
</protein>
<sequence>MAEKLQDETTLSREAAAERLEHLAGELREGSGNFRVGNKTVELSPAEELSYEISVEERKSLLRSNRETVTVTLNWKP</sequence>
<comment type="caution">
    <text evidence="2">The sequence shown here is derived from an EMBL/GenBank/DDBJ whole genome shotgun (WGS) entry which is preliminary data.</text>
</comment>
<dbReference type="InterPro" id="IPR027598">
    <property type="entry name" value="Amphi-Trp_dom"/>
</dbReference>
<evidence type="ECO:0000313" key="3">
    <source>
        <dbReference type="Proteomes" id="UP001596099"/>
    </source>
</evidence>
<accession>A0ABD5RHF3</accession>
<organism evidence="2 3">
    <name type="scientific">Halomarina salina</name>
    <dbReference type="NCBI Taxonomy" id="1872699"/>
    <lineage>
        <taxon>Archaea</taxon>
        <taxon>Methanobacteriati</taxon>
        <taxon>Methanobacteriota</taxon>
        <taxon>Stenosarchaea group</taxon>
        <taxon>Halobacteria</taxon>
        <taxon>Halobacteriales</taxon>
        <taxon>Natronomonadaceae</taxon>
        <taxon>Halomarina</taxon>
    </lineage>
</organism>
<feature type="domain" description="Amphi-Trp" evidence="1">
    <location>
        <begin position="5"/>
        <end position="76"/>
    </location>
</feature>
<evidence type="ECO:0000313" key="2">
    <source>
        <dbReference type="EMBL" id="MFC5969875.1"/>
    </source>
</evidence>
<proteinExistence type="predicted"/>
<dbReference type="Pfam" id="PF20068">
    <property type="entry name" value="Amphi-Trp"/>
    <property type="match status" value="1"/>
</dbReference>
<dbReference type="RefSeq" id="WP_247418251.1">
    <property type="nucleotide sequence ID" value="NZ_JALLGW010000001.1"/>
</dbReference>
<evidence type="ECO:0000259" key="1">
    <source>
        <dbReference type="Pfam" id="PF20068"/>
    </source>
</evidence>
<keyword evidence="3" id="KW-1185">Reference proteome</keyword>
<gene>
    <name evidence="2" type="ORF">ACFPYI_00890</name>
</gene>
<dbReference type="Proteomes" id="UP001596099">
    <property type="component" value="Unassembled WGS sequence"/>
</dbReference>
<dbReference type="AlphaFoldDB" id="A0ABD5RHF3"/>
<reference evidence="2 3" key="1">
    <citation type="journal article" date="2019" name="Int. J. Syst. Evol. Microbiol.">
        <title>The Global Catalogue of Microorganisms (GCM) 10K type strain sequencing project: providing services to taxonomists for standard genome sequencing and annotation.</title>
        <authorList>
            <consortium name="The Broad Institute Genomics Platform"/>
            <consortium name="The Broad Institute Genome Sequencing Center for Infectious Disease"/>
            <person name="Wu L."/>
            <person name="Ma J."/>
        </authorList>
    </citation>
    <scope>NUCLEOTIDE SEQUENCE [LARGE SCALE GENOMIC DNA]</scope>
    <source>
        <strain evidence="2 3">CGMCC 1.12543</strain>
    </source>
</reference>
<dbReference type="NCBIfam" id="TIGR04354">
    <property type="entry name" value="amphi-Trp"/>
    <property type="match status" value="1"/>
</dbReference>
<name>A0ABD5RHF3_9EURY</name>